<sequence length="196" mass="21943">MGYSSLASRALLRTGGPRITNTLQKRWITTDREEKSISAGGSQEKPFDSHEHILKILKESNMMTAILSHKELRGLLDINVSSSQGRHLYDPTSLSEEQPQGRYRPARRNISEDVFDVLSLDPLKEYKNFTILSAFVSDMGKILPRSRTGLTMKNQRKVALAIRRARSLGLVPSTHRRNIAAENSQFAVGIGLPELS</sequence>
<evidence type="ECO:0000256" key="3">
    <source>
        <dbReference type="ARBA" id="ARBA00023274"/>
    </source>
</evidence>
<evidence type="ECO:0000256" key="2">
    <source>
        <dbReference type="ARBA" id="ARBA00022980"/>
    </source>
</evidence>
<evidence type="ECO:0000256" key="1">
    <source>
        <dbReference type="ARBA" id="ARBA00005589"/>
    </source>
</evidence>
<gene>
    <name evidence="6" type="ORF">PBRASI_LOCUS5155</name>
</gene>
<dbReference type="GO" id="GO:0003735">
    <property type="term" value="F:structural constituent of ribosome"/>
    <property type="evidence" value="ECO:0007669"/>
    <property type="project" value="InterPro"/>
</dbReference>
<dbReference type="NCBIfam" id="TIGR00165">
    <property type="entry name" value="S18"/>
    <property type="match status" value="1"/>
</dbReference>
<keyword evidence="7" id="KW-1185">Reference proteome</keyword>
<comment type="similarity">
    <text evidence="1 5">Belongs to the bacterial ribosomal protein bS18 family.</text>
</comment>
<proteinExistence type="inferred from homology"/>
<reference evidence="6" key="1">
    <citation type="submission" date="2021-06" db="EMBL/GenBank/DDBJ databases">
        <authorList>
            <person name="Kallberg Y."/>
            <person name="Tangrot J."/>
            <person name="Rosling A."/>
        </authorList>
    </citation>
    <scope>NUCLEOTIDE SEQUENCE</scope>
    <source>
        <strain evidence="6">BR232B</strain>
    </source>
</reference>
<evidence type="ECO:0000313" key="7">
    <source>
        <dbReference type="Proteomes" id="UP000789739"/>
    </source>
</evidence>
<dbReference type="GO" id="GO:0032543">
    <property type="term" value="P:mitochondrial translation"/>
    <property type="evidence" value="ECO:0007669"/>
    <property type="project" value="TreeGrafter"/>
</dbReference>
<dbReference type="GO" id="GO:0005763">
    <property type="term" value="C:mitochondrial small ribosomal subunit"/>
    <property type="evidence" value="ECO:0007669"/>
    <property type="project" value="TreeGrafter"/>
</dbReference>
<organism evidence="6 7">
    <name type="scientific">Paraglomus brasilianum</name>
    <dbReference type="NCBI Taxonomy" id="144538"/>
    <lineage>
        <taxon>Eukaryota</taxon>
        <taxon>Fungi</taxon>
        <taxon>Fungi incertae sedis</taxon>
        <taxon>Mucoromycota</taxon>
        <taxon>Glomeromycotina</taxon>
        <taxon>Glomeromycetes</taxon>
        <taxon>Paraglomerales</taxon>
        <taxon>Paraglomeraceae</taxon>
        <taxon>Paraglomus</taxon>
    </lineage>
</organism>
<name>A0A9N9B277_9GLOM</name>
<dbReference type="Gene3D" id="4.10.640.10">
    <property type="entry name" value="Ribosomal protein S18"/>
    <property type="match status" value="1"/>
</dbReference>
<evidence type="ECO:0000256" key="5">
    <source>
        <dbReference type="RuleBase" id="RU003910"/>
    </source>
</evidence>
<dbReference type="InterPro" id="IPR036870">
    <property type="entry name" value="Ribosomal_bS18_sf"/>
</dbReference>
<comment type="caution">
    <text evidence="6">The sequence shown here is derived from an EMBL/GenBank/DDBJ whole genome shotgun (WGS) entry which is preliminary data.</text>
</comment>
<dbReference type="EMBL" id="CAJVPI010000581">
    <property type="protein sequence ID" value="CAG8552310.1"/>
    <property type="molecule type" value="Genomic_DNA"/>
</dbReference>
<dbReference type="GO" id="GO:0070181">
    <property type="term" value="F:small ribosomal subunit rRNA binding"/>
    <property type="evidence" value="ECO:0007669"/>
    <property type="project" value="TreeGrafter"/>
</dbReference>
<keyword evidence="2 5" id="KW-0689">Ribosomal protein</keyword>
<dbReference type="Proteomes" id="UP000789739">
    <property type="component" value="Unassembled WGS sequence"/>
</dbReference>
<dbReference type="HAMAP" id="MF_00270">
    <property type="entry name" value="Ribosomal_bS18"/>
    <property type="match status" value="1"/>
</dbReference>
<dbReference type="OrthoDB" id="21463at2759"/>
<protein>
    <recommendedName>
        <fullName evidence="4">Small ribosomal subunit protein bS18m</fullName>
    </recommendedName>
</protein>
<dbReference type="SUPFAM" id="SSF46911">
    <property type="entry name" value="Ribosomal protein S18"/>
    <property type="match status" value="1"/>
</dbReference>
<keyword evidence="3 5" id="KW-0687">Ribonucleoprotein</keyword>
<dbReference type="InterPro" id="IPR001648">
    <property type="entry name" value="Ribosomal_bS18"/>
</dbReference>
<accession>A0A9N9B277</accession>
<dbReference type="PRINTS" id="PR00974">
    <property type="entry name" value="RIBOSOMALS18"/>
</dbReference>
<dbReference type="AlphaFoldDB" id="A0A9N9B277"/>
<dbReference type="PANTHER" id="PTHR13479:SF40">
    <property type="entry name" value="SMALL RIBOSOMAL SUBUNIT PROTEIN BS18M"/>
    <property type="match status" value="1"/>
</dbReference>
<dbReference type="PANTHER" id="PTHR13479">
    <property type="entry name" value="30S RIBOSOMAL PROTEIN S18"/>
    <property type="match status" value="1"/>
</dbReference>
<evidence type="ECO:0000313" key="6">
    <source>
        <dbReference type="EMBL" id="CAG8552310.1"/>
    </source>
</evidence>
<evidence type="ECO:0000256" key="4">
    <source>
        <dbReference type="ARBA" id="ARBA00035264"/>
    </source>
</evidence>
<dbReference type="Pfam" id="PF01084">
    <property type="entry name" value="Ribosomal_S18"/>
    <property type="match status" value="1"/>
</dbReference>